<dbReference type="GO" id="GO:0009425">
    <property type="term" value="C:bacterial-type flagellum basal body"/>
    <property type="evidence" value="ECO:0007669"/>
    <property type="project" value="UniProtKB-SubCell"/>
</dbReference>
<organism evidence="7 8">
    <name type="scientific">Paenibacillus darwinianus</name>
    <dbReference type="NCBI Taxonomy" id="1380763"/>
    <lineage>
        <taxon>Bacteria</taxon>
        <taxon>Bacillati</taxon>
        <taxon>Bacillota</taxon>
        <taxon>Bacilli</taxon>
        <taxon>Bacillales</taxon>
        <taxon>Paenibacillaceae</taxon>
        <taxon>Paenibacillus</taxon>
    </lineage>
</organism>
<feature type="region of interest" description="Disordered" evidence="6">
    <location>
        <begin position="1"/>
        <end position="27"/>
    </location>
</feature>
<reference evidence="7 8" key="1">
    <citation type="submission" date="2014-02" db="EMBL/GenBank/DDBJ databases">
        <title>Genome sequence of Paenibacillus darwinianus reveals adaptive mechanisms for survival in Antarctic soils.</title>
        <authorList>
            <person name="Dsouza M."/>
            <person name="Taylor M.W."/>
            <person name="Turner S.J."/>
            <person name="Aislabie J."/>
        </authorList>
    </citation>
    <scope>NUCLEOTIDE SEQUENCE [LARGE SCALE GENOMIC DNA]</scope>
    <source>
        <strain evidence="7 8">CE1</strain>
    </source>
</reference>
<dbReference type="NCBIfam" id="TIGR00205">
    <property type="entry name" value="fliE"/>
    <property type="match status" value="1"/>
</dbReference>
<dbReference type="GO" id="GO:0003774">
    <property type="term" value="F:cytoskeletal motor activity"/>
    <property type="evidence" value="ECO:0007669"/>
    <property type="project" value="InterPro"/>
</dbReference>
<dbReference type="EMBL" id="JFHU01000032">
    <property type="protein sequence ID" value="EXX91381.1"/>
    <property type="molecule type" value="Genomic_DNA"/>
</dbReference>
<evidence type="ECO:0000313" key="8">
    <source>
        <dbReference type="Proteomes" id="UP000053750"/>
    </source>
</evidence>
<feature type="compositionally biased region" description="Polar residues" evidence="6">
    <location>
        <begin position="1"/>
        <end position="25"/>
    </location>
</feature>
<keyword evidence="7" id="KW-0969">Cilium</keyword>
<evidence type="ECO:0000313" key="7">
    <source>
        <dbReference type="EMBL" id="EXX91381.1"/>
    </source>
</evidence>
<dbReference type="AlphaFoldDB" id="A0A9W5S3K0"/>
<dbReference type="PRINTS" id="PR01006">
    <property type="entry name" value="FLGHOOKFLIE"/>
</dbReference>
<keyword evidence="8" id="KW-1185">Reference proteome</keyword>
<dbReference type="GO" id="GO:0005198">
    <property type="term" value="F:structural molecule activity"/>
    <property type="evidence" value="ECO:0007669"/>
    <property type="project" value="UniProtKB-UniRule"/>
</dbReference>
<evidence type="ECO:0000256" key="4">
    <source>
        <dbReference type="HAMAP-Rule" id="MF_00724"/>
    </source>
</evidence>
<keyword evidence="7" id="KW-0966">Cell projection</keyword>
<evidence type="ECO:0000256" key="2">
    <source>
        <dbReference type="ARBA" id="ARBA00009272"/>
    </source>
</evidence>
<gene>
    <name evidence="4" type="primary">fliE</name>
    <name evidence="7" type="ORF">BG53_11625</name>
</gene>
<dbReference type="RefSeq" id="WP_036579230.1">
    <property type="nucleotide sequence ID" value="NZ_KK082138.1"/>
</dbReference>
<evidence type="ECO:0000256" key="1">
    <source>
        <dbReference type="ARBA" id="ARBA00004117"/>
    </source>
</evidence>
<dbReference type="Proteomes" id="UP000053750">
    <property type="component" value="Unassembled WGS sequence"/>
</dbReference>
<evidence type="ECO:0000256" key="5">
    <source>
        <dbReference type="NCBIfam" id="TIGR00205"/>
    </source>
</evidence>
<dbReference type="PANTHER" id="PTHR34653">
    <property type="match status" value="1"/>
</dbReference>
<dbReference type="PANTHER" id="PTHR34653:SF1">
    <property type="entry name" value="FLAGELLAR HOOK-BASAL BODY COMPLEX PROTEIN FLIE"/>
    <property type="match status" value="1"/>
</dbReference>
<proteinExistence type="inferred from homology"/>
<dbReference type="GO" id="GO:0071973">
    <property type="term" value="P:bacterial-type flagellum-dependent cell motility"/>
    <property type="evidence" value="ECO:0007669"/>
    <property type="project" value="InterPro"/>
</dbReference>
<comment type="similarity">
    <text evidence="2 4">Belongs to the FliE family.</text>
</comment>
<dbReference type="HAMAP" id="MF_00724">
    <property type="entry name" value="FliE"/>
    <property type="match status" value="1"/>
</dbReference>
<protein>
    <recommendedName>
        <fullName evidence="4 5">Flagellar hook-basal body complex protein FliE</fullName>
    </recommendedName>
</protein>
<name>A0A9W5S3K0_9BACL</name>
<dbReference type="Pfam" id="PF02049">
    <property type="entry name" value="FliE"/>
    <property type="match status" value="1"/>
</dbReference>
<evidence type="ECO:0000256" key="6">
    <source>
        <dbReference type="SAM" id="MobiDB-lite"/>
    </source>
</evidence>
<dbReference type="InterPro" id="IPR001624">
    <property type="entry name" value="FliE"/>
</dbReference>
<keyword evidence="7" id="KW-0282">Flagellum</keyword>
<sequence>MITNQLINHLNPTRINETSPASKTTPADAAQSFGAFLKDAIDSVADQEKQVKSVTDDFLIGKADVSQLMIVSEQAQLSLQLTSQIRNKVIEAYQEIMRTQL</sequence>
<accession>A0A9W5S3K0</accession>
<evidence type="ECO:0000256" key="3">
    <source>
        <dbReference type="ARBA" id="ARBA00023143"/>
    </source>
</evidence>
<comment type="caution">
    <text evidence="7">The sequence shown here is derived from an EMBL/GenBank/DDBJ whole genome shotgun (WGS) entry which is preliminary data.</text>
</comment>
<comment type="subcellular location">
    <subcellularLocation>
        <location evidence="1 4">Bacterial flagellum basal body</location>
    </subcellularLocation>
</comment>
<keyword evidence="3 4" id="KW-0975">Bacterial flagellum</keyword>